<protein>
    <submittedName>
        <fullName evidence="2">Uncharacterized protein</fullName>
    </submittedName>
</protein>
<evidence type="ECO:0000256" key="1">
    <source>
        <dbReference type="SAM" id="SignalP"/>
    </source>
</evidence>
<name>A0A0V1M4J2_9BILA</name>
<feature type="chain" id="PRO_5006882221" evidence="1">
    <location>
        <begin position="23"/>
        <end position="157"/>
    </location>
</feature>
<comment type="caution">
    <text evidence="2">The sequence shown here is derived from an EMBL/GenBank/DDBJ whole genome shotgun (WGS) entry which is preliminary data.</text>
</comment>
<dbReference type="AlphaFoldDB" id="A0A0V1M4J2"/>
<evidence type="ECO:0000313" key="2">
    <source>
        <dbReference type="EMBL" id="KRZ66765.1"/>
    </source>
</evidence>
<reference evidence="2 3" key="1">
    <citation type="submission" date="2015-01" db="EMBL/GenBank/DDBJ databases">
        <title>Evolution of Trichinella species and genotypes.</title>
        <authorList>
            <person name="Korhonen P.K."/>
            <person name="Edoardo P."/>
            <person name="Giuseppe L.R."/>
            <person name="Gasser R.B."/>
        </authorList>
    </citation>
    <scope>NUCLEOTIDE SEQUENCE [LARGE SCALE GENOMIC DNA]</scope>
    <source>
        <strain evidence="2">ISS1980</strain>
    </source>
</reference>
<proteinExistence type="predicted"/>
<accession>A0A0V1M4J2</accession>
<keyword evidence="1" id="KW-0732">Signal</keyword>
<keyword evidence="3" id="KW-1185">Reference proteome</keyword>
<dbReference type="Proteomes" id="UP000054843">
    <property type="component" value="Unassembled WGS sequence"/>
</dbReference>
<organism evidence="2 3">
    <name type="scientific">Trichinella papuae</name>
    <dbReference type="NCBI Taxonomy" id="268474"/>
    <lineage>
        <taxon>Eukaryota</taxon>
        <taxon>Metazoa</taxon>
        <taxon>Ecdysozoa</taxon>
        <taxon>Nematoda</taxon>
        <taxon>Enoplea</taxon>
        <taxon>Dorylaimia</taxon>
        <taxon>Trichinellida</taxon>
        <taxon>Trichinellidae</taxon>
        <taxon>Trichinella</taxon>
    </lineage>
</organism>
<feature type="signal peptide" evidence="1">
    <location>
        <begin position="1"/>
        <end position="22"/>
    </location>
</feature>
<gene>
    <name evidence="2" type="ORF">T10_1136</name>
</gene>
<evidence type="ECO:0000313" key="3">
    <source>
        <dbReference type="Proteomes" id="UP000054843"/>
    </source>
</evidence>
<dbReference type="EMBL" id="JYDO01000225">
    <property type="protein sequence ID" value="KRZ66765.1"/>
    <property type="molecule type" value="Genomic_DNA"/>
</dbReference>
<sequence length="157" mass="17890">MNHVKFCFTVVSSFLCVFCCCAFFAIGPLVSDDNWKTKFCLRCDAKSPDPFIESRSQLMENVVFVGNRFDEHLQHFSSELKVALAKLQSTKRRLLLYAVGQKLCFTMINSFSVSIQPHPKRCQQQISVQQSSQHCQIVLKLLLHIRAICSVQLMPSA</sequence>
<dbReference type="OrthoDB" id="10408263at2759"/>